<dbReference type="EC" id="2.7.11.24" evidence="3"/>
<evidence type="ECO:0000256" key="1">
    <source>
        <dbReference type="ARBA" id="ARBA00001946"/>
    </source>
</evidence>
<keyword evidence="4" id="KW-0723">Serine/threonine-protein kinase</keyword>
<evidence type="ECO:0000313" key="13">
    <source>
        <dbReference type="EMBL" id="KNZ56128.1"/>
    </source>
</evidence>
<name>A0A0L6V5U2_9BASI</name>
<dbReference type="Pfam" id="PF00069">
    <property type="entry name" value="Pkinase"/>
    <property type="match status" value="2"/>
</dbReference>
<dbReference type="Gene3D" id="3.30.200.20">
    <property type="entry name" value="Phosphorylase Kinase, domain 1"/>
    <property type="match status" value="1"/>
</dbReference>
<dbReference type="GO" id="GO:0005524">
    <property type="term" value="F:ATP binding"/>
    <property type="evidence" value="ECO:0007669"/>
    <property type="project" value="UniProtKB-UniRule"/>
</dbReference>
<comment type="subcellular location">
    <subcellularLocation>
        <location evidence="2">Nucleus</location>
    </subcellularLocation>
</comment>
<evidence type="ECO:0000256" key="2">
    <source>
        <dbReference type="ARBA" id="ARBA00004123"/>
    </source>
</evidence>
<keyword evidence="9" id="KW-0539">Nucleus</keyword>
<dbReference type="FunFam" id="1.10.510.10:FF:000624">
    <property type="entry name" value="Mitogen-activated protein kinase"/>
    <property type="match status" value="1"/>
</dbReference>
<dbReference type="PANTHER" id="PTHR24055">
    <property type="entry name" value="MITOGEN-ACTIVATED PROTEIN KINASE"/>
    <property type="match status" value="1"/>
</dbReference>
<dbReference type="GO" id="GO:0004707">
    <property type="term" value="F:MAP kinase activity"/>
    <property type="evidence" value="ECO:0007669"/>
    <property type="project" value="UniProtKB-EC"/>
</dbReference>
<dbReference type="InterPro" id="IPR017441">
    <property type="entry name" value="Protein_kinase_ATP_BS"/>
</dbReference>
<reference evidence="13 14" key="1">
    <citation type="submission" date="2015-08" db="EMBL/GenBank/DDBJ databases">
        <title>Next Generation Sequencing and Analysis of the Genome of Puccinia sorghi L Schw, the Causal Agent of Maize Common Rust.</title>
        <authorList>
            <person name="Rochi L."/>
            <person name="Burguener G."/>
            <person name="Darino M."/>
            <person name="Turjanski A."/>
            <person name="Kreff E."/>
            <person name="Dieguez M.J."/>
            <person name="Sacco F."/>
        </authorList>
    </citation>
    <scope>NUCLEOTIDE SEQUENCE [LARGE SCALE GENOMIC DNA]</scope>
    <source>
        <strain evidence="13 14">RO10H11247</strain>
    </source>
</reference>
<evidence type="ECO:0000256" key="7">
    <source>
        <dbReference type="ARBA" id="ARBA00022777"/>
    </source>
</evidence>
<dbReference type="InterPro" id="IPR050117">
    <property type="entry name" value="MAPK"/>
</dbReference>
<keyword evidence="7 13" id="KW-0418">Kinase</keyword>
<gene>
    <name evidence="13" type="ORF">VP01_2490g1</name>
</gene>
<evidence type="ECO:0000256" key="9">
    <source>
        <dbReference type="ARBA" id="ARBA00023242"/>
    </source>
</evidence>
<evidence type="ECO:0000256" key="10">
    <source>
        <dbReference type="PROSITE-ProRule" id="PRU10141"/>
    </source>
</evidence>
<organism evidence="13 14">
    <name type="scientific">Puccinia sorghi</name>
    <dbReference type="NCBI Taxonomy" id="27349"/>
    <lineage>
        <taxon>Eukaryota</taxon>
        <taxon>Fungi</taxon>
        <taxon>Dikarya</taxon>
        <taxon>Basidiomycota</taxon>
        <taxon>Pucciniomycotina</taxon>
        <taxon>Pucciniomycetes</taxon>
        <taxon>Pucciniales</taxon>
        <taxon>Pucciniaceae</taxon>
        <taxon>Puccinia</taxon>
    </lineage>
</organism>
<evidence type="ECO:0000259" key="12">
    <source>
        <dbReference type="PROSITE" id="PS50011"/>
    </source>
</evidence>
<dbReference type="PROSITE" id="PS50011">
    <property type="entry name" value="PROTEIN_KINASE_DOM"/>
    <property type="match status" value="1"/>
</dbReference>
<keyword evidence="14" id="KW-1185">Reference proteome</keyword>
<dbReference type="AlphaFoldDB" id="A0A0L6V5U2"/>
<evidence type="ECO:0000256" key="5">
    <source>
        <dbReference type="ARBA" id="ARBA00022679"/>
    </source>
</evidence>
<feature type="domain" description="Protein kinase" evidence="12">
    <location>
        <begin position="50"/>
        <end position="343"/>
    </location>
</feature>
<dbReference type="InterPro" id="IPR008352">
    <property type="entry name" value="MAPK_HOG-like"/>
</dbReference>
<dbReference type="Proteomes" id="UP000037035">
    <property type="component" value="Unassembled WGS sequence"/>
</dbReference>
<keyword evidence="5" id="KW-0808">Transferase</keyword>
<protein>
    <recommendedName>
        <fullName evidence="3">mitogen-activated protein kinase</fullName>
        <ecNumber evidence="3">2.7.11.24</ecNumber>
    </recommendedName>
</protein>
<keyword evidence="6 10" id="KW-0547">Nucleotide-binding</keyword>
<dbReference type="VEuPathDB" id="FungiDB:VP01_2490g1"/>
<keyword evidence="8 10" id="KW-0067">ATP-binding</keyword>
<dbReference type="GO" id="GO:0005634">
    <property type="term" value="C:nucleus"/>
    <property type="evidence" value="ECO:0007669"/>
    <property type="project" value="UniProtKB-SubCell"/>
</dbReference>
<dbReference type="Gene3D" id="1.10.510.10">
    <property type="entry name" value="Transferase(Phosphotransferase) domain 1"/>
    <property type="match status" value="1"/>
</dbReference>
<evidence type="ECO:0000256" key="8">
    <source>
        <dbReference type="ARBA" id="ARBA00022840"/>
    </source>
</evidence>
<accession>A0A0L6V5U2</accession>
<proteinExistence type="predicted"/>
<evidence type="ECO:0000256" key="3">
    <source>
        <dbReference type="ARBA" id="ARBA00012411"/>
    </source>
</evidence>
<comment type="cofactor">
    <cofactor evidence="1">
        <name>Mg(2+)</name>
        <dbReference type="ChEBI" id="CHEBI:18420"/>
    </cofactor>
</comment>
<dbReference type="OrthoDB" id="192887at2759"/>
<dbReference type="InterPro" id="IPR000719">
    <property type="entry name" value="Prot_kinase_dom"/>
</dbReference>
<feature type="binding site" evidence="10">
    <location>
        <position position="80"/>
    </location>
    <ligand>
        <name>ATP</name>
        <dbReference type="ChEBI" id="CHEBI:30616"/>
    </ligand>
</feature>
<evidence type="ECO:0000256" key="4">
    <source>
        <dbReference type="ARBA" id="ARBA00022527"/>
    </source>
</evidence>
<dbReference type="STRING" id="27349.A0A0L6V5U2"/>
<dbReference type="PRINTS" id="PR01773">
    <property type="entry name" value="P38MAPKINASE"/>
</dbReference>
<dbReference type="SUPFAM" id="SSF56112">
    <property type="entry name" value="Protein kinase-like (PK-like)"/>
    <property type="match status" value="1"/>
</dbReference>
<dbReference type="EMBL" id="LAVV01007381">
    <property type="protein sequence ID" value="KNZ56128.1"/>
    <property type="molecule type" value="Genomic_DNA"/>
</dbReference>
<comment type="caution">
    <text evidence="13">The sequence shown here is derived from an EMBL/GenBank/DDBJ whole genome shotgun (WGS) entry which is preliminary data.</text>
</comment>
<evidence type="ECO:0000256" key="6">
    <source>
        <dbReference type="ARBA" id="ARBA00022741"/>
    </source>
</evidence>
<feature type="region of interest" description="Disordered" evidence="11">
    <location>
        <begin position="399"/>
        <end position="418"/>
    </location>
</feature>
<evidence type="ECO:0000313" key="14">
    <source>
        <dbReference type="Proteomes" id="UP000037035"/>
    </source>
</evidence>
<dbReference type="PROSITE" id="PS00107">
    <property type="entry name" value="PROTEIN_KINASE_ATP"/>
    <property type="match status" value="1"/>
</dbReference>
<dbReference type="FunFam" id="3.30.200.20:FF:000050">
    <property type="entry name" value="Mitogen-activated protein kinase"/>
    <property type="match status" value="1"/>
</dbReference>
<evidence type="ECO:0000256" key="11">
    <source>
        <dbReference type="SAM" id="MobiDB-lite"/>
    </source>
</evidence>
<dbReference type="InterPro" id="IPR011009">
    <property type="entry name" value="Kinase-like_dom_sf"/>
</dbReference>
<sequence>MVEESGSGALPSGSAPPIGNSISPGGPGFVMADFAKLSIFGTVFEVTTRYTDLQPVGMGAFGLVCSANDLLTATNVAIKKIMKPFSTPVLAKRTYRELKLLKHIRHENIISLSDIFISPLEDIYFVTELLGTDLHRLLTSRPLEKQFIQYFLYQILRGLKYVHSAGVVHQTIQYLGKRELRPENLRFWISKIARPSNDRICLNTILSCAGDHAHLAEVRFDIWSAGCIFAEMLEGKPLFPGKDHVNQFSIITELLGTPPDDVIATICSENVRVLFSSLAELICPMDSTYTLRFVQSLPKRDRIPFSTKFKNADPLALDLLERMLVFDPHKRINATEALANEYLSPYHDPTDEPIANEPFDWSFNDADLPVDTWRVMMYSEILGMSPLFVLNFHDVKDAPSGHEQVQPAHEQAQAIETN</sequence>